<evidence type="ECO:0000313" key="1">
    <source>
        <dbReference type="EMBL" id="CAI9949799.1"/>
    </source>
</evidence>
<evidence type="ECO:0000313" key="5">
    <source>
        <dbReference type="Proteomes" id="UP001642409"/>
    </source>
</evidence>
<evidence type="ECO:0000313" key="2">
    <source>
        <dbReference type="EMBL" id="CAI9949801.1"/>
    </source>
</evidence>
<protein>
    <submittedName>
        <fullName evidence="3">Hypothetical_protein</fullName>
    </submittedName>
</protein>
<comment type="caution">
    <text evidence="1">The sequence shown here is derived from an EMBL/GenBank/DDBJ whole genome shotgun (WGS) entry which is preliminary data.</text>
</comment>
<gene>
    <name evidence="1" type="ORF">HINF_LOCUS37444</name>
    <name evidence="2" type="ORF">HINF_LOCUS37446</name>
    <name evidence="3" type="ORF">HINF_LOCUS60532</name>
    <name evidence="4" type="ORF">HINF_LOCUS60534</name>
</gene>
<evidence type="ECO:0000313" key="3">
    <source>
        <dbReference type="EMBL" id="CAL6081740.1"/>
    </source>
</evidence>
<organism evidence="1">
    <name type="scientific">Hexamita inflata</name>
    <dbReference type="NCBI Taxonomy" id="28002"/>
    <lineage>
        <taxon>Eukaryota</taxon>
        <taxon>Metamonada</taxon>
        <taxon>Diplomonadida</taxon>
        <taxon>Hexamitidae</taxon>
        <taxon>Hexamitinae</taxon>
        <taxon>Hexamita</taxon>
    </lineage>
</organism>
<proteinExistence type="predicted"/>
<keyword evidence="5" id="KW-1185">Reference proteome</keyword>
<reference evidence="3 5" key="2">
    <citation type="submission" date="2024-07" db="EMBL/GenBank/DDBJ databases">
        <authorList>
            <person name="Akdeniz Z."/>
        </authorList>
    </citation>
    <scope>NUCLEOTIDE SEQUENCE [LARGE SCALE GENOMIC DNA]</scope>
</reference>
<dbReference type="EMBL" id="CAXDID020000355">
    <property type="protein sequence ID" value="CAL6081740.1"/>
    <property type="molecule type" value="Genomic_DNA"/>
</dbReference>
<sequence>MNNNFMWLINQHQIPQTSHVHQVVNPEIVKNYIFDNAEQNITIDHSRTQFNGADMQSLLEKLGEITQTQQSVQEDNQQNIGKKKVRQTYQRAIKQEYVEFQQLFSQKLKEIILTYVPDAVITNDQELCIQINDYFKNSGQKYFWKQLNDQIPNKTSKQLREYYQKSFQRVLYDNSIDVEDKETLRQLIEQMPNDTPTSIANAFCEVSRNKNYFKRNIVMYIINLKRK</sequence>
<dbReference type="Proteomes" id="UP001642409">
    <property type="component" value="Unassembled WGS sequence"/>
</dbReference>
<accession>A0AA86Q0G5</accession>
<reference evidence="1" key="1">
    <citation type="submission" date="2023-06" db="EMBL/GenBank/DDBJ databases">
        <authorList>
            <person name="Kurt Z."/>
        </authorList>
    </citation>
    <scope>NUCLEOTIDE SEQUENCE</scope>
</reference>
<dbReference type="EMBL" id="CATOUU010000804">
    <property type="protein sequence ID" value="CAI9949801.1"/>
    <property type="molecule type" value="Genomic_DNA"/>
</dbReference>
<dbReference type="EMBL" id="CATOUU010000804">
    <property type="protein sequence ID" value="CAI9949799.1"/>
    <property type="molecule type" value="Genomic_DNA"/>
</dbReference>
<dbReference type="EMBL" id="CAXDID020000355">
    <property type="protein sequence ID" value="CAL6081742.1"/>
    <property type="molecule type" value="Genomic_DNA"/>
</dbReference>
<evidence type="ECO:0000313" key="4">
    <source>
        <dbReference type="EMBL" id="CAL6081742.1"/>
    </source>
</evidence>
<dbReference type="AlphaFoldDB" id="A0AA86Q0G5"/>
<name>A0AA86Q0G5_9EUKA</name>